<dbReference type="SUPFAM" id="SSF55874">
    <property type="entry name" value="ATPase domain of HSP90 chaperone/DNA topoisomerase II/histidine kinase"/>
    <property type="match status" value="1"/>
</dbReference>
<evidence type="ECO:0000256" key="4">
    <source>
        <dbReference type="PROSITE-ProRule" id="PRU00169"/>
    </source>
</evidence>
<dbReference type="Pfam" id="PF02518">
    <property type="entry name" value="HATPase_c"/>
    <property type="match status" value="1"/>
</dbReference>
<dbReference type="SUPFAM" id="SSF52172">
    <property type="entry name" value="CheY-like"/>
    <property type="match status" value="1"/>
</dbReference>
<dbReference type="AlphaFoldDB" id="A0A4S1CKI7"/>
<dbReference type="InterPro" id="IPR004358">
    <property type="entry name" value="Sig_transdc_His_kin-like_C"/>
</dbReference>
<evidence type="ECO:0000256" key="1">
    <source>
        <dbReference type="ARBA" id="ARBA00000085"/>
    </source>
</evidence>
<dbReference type="Gene3D" id="3.30.450.20">
    <property type="entry name" value="PAS domain"/>
    <property type="match status" value="2"/>
</dbReference>
<feature type="domain" description="Histidine kinase" evidence="6">
    <location>
        <begin position="361"/>
        <end position="577"/>
    </location>
</feature>
<dbReference type="PANTHER" id="PTHR43065">
    <property type="entry name" value="SENSOR HISTIDINE KINASE"/>
    <property type="match status" value="1"/>
</dbReference>
<comment type="catalytic activity">
    <reaction evidence="1">
        <text>ATP + protein L-histidine = ADP + protein N-phospho-L-histidine.</text>
        <dbReference type="EC" id="2.7.13.3"/>
    </reaction>
</comment>
<dbReference type="InterPro" id="IPR011006">
    <property type="entry name" value="CheY-like_superfamily"/>
</dbReference>
<dbReference type="Gene3D" id="3.40.50.2300">
    <property type="match status" value="1"/>
</dbReference>
<protein>
    <recommendedName>
        <fullName evidence="2">histidine kinase</fullName>
        <ecNumber evidence="2">2.7.13.3</ecNumber>
    </recommendedName>
</protein>
<gene>
    <name evidence="8" type="ORF">E4633_01730</name>
</gene>
<evidence type="ECO:0000256" key="3">
    <source>
        <dbReference type="ARBA" id="ARBA00022553"/>
    </source>
</evidence>
<comment type="caution">
    <text evidence="8">The sequence shown here is derived from an EMBL/GenBank/DDBJ whole genome shotgun (WGS) entry which is preliminary data.</text>
</comment>
<keyword evidence="5" id="KW-1133">Transmembrane helix</keyword>
<dbReference type="InterPro" id="IPR001789">
    <property type="entry name" value="Sig_transdc_resp-reg_receiver"/>
</dbReference>
<dbReference type="CDD" id="cd17546">
    <property type="entry name" value="REC_hyHK_CKI1_RcsC-like"/>
    <property type="match status" value="1"/>
</dbReference>
<dbReference type="InterPro" id="IPR005467">
    <property type="entry name" value="His_kinase_dom"/>
</dbReference>
<dbReference type="EMBL" id="SRSC01000001">
    <property type="protein sequence ID" value="TGU74215.1"/>
    <property type="molecule type" value="Genomic_DNA"/>
</dbReference>
<evidence type="ECO:0000313" key="9">
    <source>
        <dbReference type="Proteomes" id="UP000306416"/>
    </source>
</evidence>
<dbReference type="SMART" id="SM00387">
    <property type="entry name" value="HATPase_c"/>
    <property type="match status" value="1"/>
</dbReference>
<dbReference type="InterPro" id="IPR003661">
    <property type="entry name" value="HisK_dim/P_dom"/>
</dbReference>
<dbReference type="CDD" id="cd12915">
    <property type="entry name" value="PDC2_DGC_like"/>
    <property type="match status" value="1"/>
</dbReference>
<dbReference type="RefSeq" id="WP_135868550.1">
    <property type="nucleotide sequence ID" value="NZ_SRSC01000001.1"/>
</dbReference>
<dbReference type="InterPro" id="IPR036890">
    <property type="entry name" value="HATPase_C_sf"/>
</dbReference>
<dbReference type="EC" id="2.7.13.3" evidence="2"/>
<dbReference type="CDD" id="cd00082">
    <property type="entry name" value="HisKA"/>
    <property type="match status" value="1"/>
</dbReference>
<keyword evidence="3 4" id="KW-0597">Phosphoprotein</keyword>
<dbReference type="GO" id="GO:0000155">
    <property type="term" value="F:phosphorelay sensor kinase activity"/>
    <property type="evidence" value="ECO:0007669"/>
    <property type="project" value="InterPro"/>
</dbReference>
<dbReference type="SUPFAM" id="SSF47384">
    <property type="entry name" value="Homodimeric domain of signal transducing histidine kinase"/>
    <property type="match status" value="1"/>
</dbReference>
<keyword evidence="9" id="KW-1185">Reference proteome</keyword>
<dbReference type="Gene3D" id="1.10.287.130">
    <property type="match status" value="1"/>
</dbReference>
<keyword evidence="5" id="KW-0812">Transmembrane</keyword>
<dbReference type="PRINTS" id="PR00344">
    <property type="entry name" value="BCTRLSENSOR"/>
</dbReference>
<dbReference type="CDD" id="cd12914">
    <property type="entry name" value="PDC1_DGC_like"/>
    <property type="match status" value="1"/>
</dbReference>
<feature type="domain" description="Response regulatory" evidence="7">
    <location>
        <begin position="599"/>
        <end position="719"/>
    </location>
</feature>
<keyword evidence="8" id="KW-0808">Transferase</keyword>
<reference evidence="8 9" key="1">
    <citation type="submission" date="2019-04" db="EMBL/GenBank/DDBJ databases">
        <title>Geobacter oryzae sp. nov., ferric-reducing bacteria isolated from paddy soil.</title>
        <authorList>
            <person name="Xu Z."/>
            <person name="Masuda Y."/>
            <person name="Itoh H."/>
            <person name="Senoo K."/>
        </authorList>
    </citation>
    <scope>NUCLEOTIDE SEQUENCE [LARGE SCALE GENOMIC DNA]</scope>
    <source>
        <strain evidence="8 9">Red111</strain>
    </source>
</reference>
<dbReference type="PROSITE" id="PS50109">
    <property type="entry name" value="HIS_KIN"/>
    <property type="match status" value="1"/>
</dbReference>
<dbReference type="PANTHER" id="PTHR43065:SF42">
    <property type="entry name" value="TWO-COMPONENT SENSOR PPRA"/>
    <property type="match status" value="1"/>
</dbReference>
<name>A0A4S1CKI7_9BACT</name>
<feature type="transmembrane region" description="Helical" evidence="5">
    <location>
        <begin position="25"/>
        <end position="45"/>
    </location>
</feature>
<keyword evidence="5" id="KW-0472">Membrane</keyword>
<organism evidence="8 9">
    <name type="scientific">Geomonas terrae</name>
    <dbReference type="NCBI Taxonomy" id="2562681"/>
    <lineage>
        <taxon>Bacteria</taxon>
        <taxon>Pseudomonadati</taxon>
        <taxon>Thermodesulfobacteriota</taxon>
        <taxon>Desulfuromonadia</taxon>
        <taxon>Geobacterales</taxon>
        <taxon>Geobacteraceae</taxon>
        <taxon>Geomonas</taxon>
    </lineage>
</organism>
<accession>A0A4S1CKI7</accession>
<dbReference type="PROSITE" id="PS50110">
    <property type="entry name" value="RESPONSE_REGULATORY"/>
    <property type="match status" value="1"/>
</dbReference>
<dbReference type="InterPro" id="IPR036097">
    <property type="entry name" value="HisK_dim/P_sf"/>
</dbReference>
<sequence length="719" mass="77331">MLMAKGKAKTDTALGRSVNVLKRHLFAGVVVLNIVVAGMVSFALMKSRDVYTERASVTTQNLARVLDENISGIFSKIDISLQAVCDEYERQLGAGRVDSAALSRFIVRQQARLPELVSLRATDMAGVALYGPNVTPATTKSLAHRDYFIYLRQTPDAGLVISKPLIGGISGKWMIVLARRVNAPDGSFAGLAYAGVTLDYLSHTFSTLNIGKQGLLSLVASDLSVVARYPKLNRSPGGSEIKVTSNRFRSLLAKGESMGTYRTKSSVDGVERVFSFRKIALPQPLYVFVAMSTADYLANWYNDLYRGVLFVLVFMIMTTTLTQVFNREWDRSREAEQALKAMEDERLKMEKLESLGILAGGIAHDFNNILTGIMGNLSFARMQLEPEHRSQPLLEAAERASLRAGDLAKQLLTFARGGAPVRAVTSVGVLVDEAVSLTLSGSNVKGIVDVPASLSAVEADAGQMCQAFSNIIMNAVQAMSEGGLLVITARDHLLEANNWQKLPPGPYVSVAFSDEGGGIPQEDLKKVFDPYFTTKPQGKGLGLASVYSIVKRHGGSVSVDSQKGDGTTFTVYLPSLGASGEEQAPEVTRVSQVPPAALSLLVMDDEEVIRQLAAGVLGHLGHRVVTCADGGDAVELYRAALQEGDPFSAVLVDLTIPGGMGGKDAAQQILSLDPKARLVVMSGYSNDPVMANFRDYGFLKALHKPFDAQAMASVLESLL</sequence>
<evidence type="ECO:0000256" key="5">
    <source>
        <dbReference type="SAM" id="Phobius"/>
    </source>
</evidence>
<evidence type="ECO:0000256" key="2">
    <source>
        <dbReference type="ARBA" id="ARBA00012438"/>
    </source>
</evidence>
<dbReference type="InterPro" id="IPR003594">
    <property type="entry name" value="HATPase_dom"/>
</dbReference>
<dbReference type="Pfam" id="PF00072">
    <property type="entry name" value="Response_reg"/>
    <property type="match status" value="1"/>
</dbReference>
<evidence type="ECO:0000259" key="7">
    <source>
        <dbReference type="PROSITE" id="PS50110"/>
    </source>
</evidence>
<evidence type="ECO:0000259" key="6">
    <source>
        <dbReference type="PROSITE" id="PS50109"/>
    </source>
</evidence>
<keyword evidence="8" id="KW-0418">Kinase</keyword>
<feature type="modified residue" description="4-aspartylphosphate" evidence="4">
    <location>
        <position position="653"/>
    </location>
</feature>
<evidence type="ECO:0000313" key="8">
    <source>
        <dbReference type="EMBL" id="TGU74215.1"/>
    </source>
</evidence>
<dbReference type="SMART" id="SM00448">
    <property type="entry name" value="REC"/>
    <property type="match status" value="1"/>
</dbReference>
<proteinExistence type="predicted"/>
<dbReference type="SMART" id="SM00388">
    <property type="entry name" value="HisKA"/>
    <property type="match status" value="1"/>
</dbReference>
<dbReference type="Gene3D" id="3.30.565.10">
    <property type="entry name" value="Histidine kinase-like ATPase, C-terminal domain"/>
    <property type="match status" value="1"/>
</dbReference>
<dbReference type="Proteomes" id="UP000306416">
    <property type="component" value="Unassembled WGS sequence"/>
</dbReference>
<dbReference type="Pfam" id="PF00512">
    <property type="entry name" value="HisKA"/>
    <property type="match status" value="1"/>
</dbReference>